<evidence type="ECO:0000256" key="5">
    <source>
        <dbReference type="SAM" id="MobiDB-lite"/>
    </source>
</evidence>
<dbReference type="AlphaFoldDB" id="A0A124BYM4"/>
<feature type="region of interest" description="Disordered" evidence="5">
    <location>
        <begin position="1"/>
        <end position="37"/>
    </location>
</feature>
<evidence type="ECO:0000256" key="1">
    <source>
        <dbReference type="ARBA" id="ARBA00004141"/>
    </source>
</evidence>
<evidence type="ECO:0000256" key="6">
    <source>
        <dbReference type="SAM" id="Phobius"/>
    </source>
</evidence>
<dbReference type="PaxDb" id="5061-CADANGAP00002758"/>
<keyword evidence="4 6" id="KW-0472">Membrane</keyword>
<feature type="transmembrane region" description="Helical" evidence="6">
    <location>
        <begin position="285"/>
        <end position="303"/>
    </location>
</feature>
<feature type="transmembrane region" description="Helical" evidence="6">
    <location>
        <begin position="140"/>
        <end position="160"/>
    </location>
</feature>
<dbReference type="InterPro" id="IPR011701">
    <property type="entry name" value="MFS"/>
</dbReference>
<dbReference type="OrthoDB" id="6770063at2759"/>
<dbReference type="CDD" id="cd17323">
    <property type="entry name" value="MFS_Tpo1_MDR_like"/>
    <property type="match status" value="1"/>
</dbReference>
<evidence type="ECO:0000256" key="3">
    <source>
        <dbReference type="ARBA" id="ARBA00022989"/>
    </source>
</evidence>
<feature type="compositionally biased region" description="Basic and acidic residues" evidence="5">
    <location>
        <begin position="1"/>
        <end position="24"/>
    </location>
</feature>
<feature type="transmembrane region" description="Helical" evidence="6">
    <location>
        <begin position="356"/>
        <end position="375"/>
    </location>
</feature>
<dbReference type="FunFam" id="1.20.1250.20:FF:000011">
    <property type="entry name" value="MFS multidrug transporter, putative"/>
    <property type="match status" value="1"/>
</dbReference>
<dbReference type="PROSITE" id="PS50850">
    <property type="entry name" value="MFS"/>
    <property type="match status" value="1"/>
</dbReference>
<comment type="subcellular location">
    <subcellularLocation>
        <location evidence="1">Membrane</location>
        <topology evidence="1">Multi-pass membrane protein</topology>
    </subcellularLocation>
</comment>
<feature type="transmembrane region" description="Helical" evidence="6">
    <location>
        <begin position="449"/>
        <end position="470"/>
    </location>
</feature>
<evidence type="ECO:0000256" key="2">
    <source>
        <dbReference type="ARBA" id="ARBA00022692"/>
    </source>
</evidence>
<proteinExistence type="predicted"/>
<dbReference type="EMBL" id="BCMY01000019">
    <property type="protein sequence ID" value="GAQ46013.1"/>
    <property type="molecule type" value="Genomic_DNA"/>
</dbReference>
<dbReference type="Proteomes" id="UP000068243">
    <property type="component" value="Unassembled WGS sequence"/>
</dbReference>
<dbReference type="PANTHER" id="PTHR23502">
    <property type="entry name" value="MAJOR FACILITATOR SUPERFAMILY"/>
    <property type="match status" value="1"/>
</dbReference>
<feature type="transmembrane region" description="Helical" evidence="6">
    <location>
        <begin position="381"/>
        <end position="403"/>
    </location>
</feature>
<evidence type="ECO:0000256" key="4">
    <source>
        <dbReference type="ARBA" id="ARBA00023136"/>
    </source>
</evidence>
<feature type="transmembrane region" description="Helical" evidence="6">
    <location>
        <begin position="199"/>
        <end position="221"/>
    </location>
</feature>
<keyword evidence="3 6" id="KW-1133">Transmembrane helix</keyword>
<dbReference type="VEuPathDB" id="FungiDB:ASPNIDRAFT2_1152279"/>
<gene>
    <name evidence="8" type="ORF">ABL_08674</name>
</gene>
<feature type="transmembrane region" description="Helical" evidence="6">
    <location>
        <begin position="44"/>
        <end position="65"/>
    </location>
</feature>
<dbReference type="Gene3D" id="1.20.1250.20">
    <property type="entry name" value="MFS general substrate transporter like domains"/>
    <property type="match status" value="1"/>
</dbReference>
<feature type="transmembrane region" description="Helical" evidence="6">
    <location>
        <begin position="315"/>
        <end position="335"/>
    </location>
</feature>
<evidence type="ECO:0000313" key="9">
    <source>
        <dbReference type="Proteomes" id="UP000068243"/>
    </source>
</evidence>
<name>A0A124BYM4_ASPNG</name>
<feature type="transmembrane region" description="Helical" evidence="6">
    <location>
        <begin position="415"/>
        <end position="437"/>
    </location>
</feature>
<accession>A0A124BYM4</accession>
<protein>
    <submittedName>
        <fullName evidence="8">Efflux pump antibiotic resistance protein</fullName>
    </submittedName>
</protein>
<reference evidence="9" key="1">
    <citation type="journal article" date="2016" name="Genome Announc.">
        <title>Draft genome sequence of Aspergillus niger strain An76.</title>
        <authorList>
            <person name="Gong W."/>
            <person name="Cheng Z."/>
            <person name="Zhang H."/>
            <person name="Liu L."/>
            <person name="Gao P."/>
            <person name="Wang L."/>
        </authorList>
    </citation>
    <scope>NUCLEOTIDE SEQUENCE [LARGE SCALE GENOMIC DNA]</scope>
    <source>
        <strain evidence="9">An76</strain>
    </source>
</reference>
<dbReference type="OMA" id="VATHIND"/>
<dbReference type="InterPro" id="IPR020846">
    <property type="entry name" value="MFS_dom"/>
</dbReference>
<keyword evidence="2 6" id="KW-0812">Transmembrane</keyword>
<dbReference type="Pfam" id="PF07690">
    <property type="entry name" value="MFS_1"/>
    <property type="match status" value="1"/>
</dbReference>
<dbReference type="InterPro" id="IPR036259">
    <property type="entry name" value="MFS_trans_sf"/>
</dbReference>
<feature type="transmembrane region" description="Helical" evidence="6">
    <location>
        <begin position="172"/>
        <end position="193"/>
    </location>
</feature>
<dbReference type="GO" id="GO:0022857">
    <property type="term" value="F:transmembrane transporter activity"/>
    <property type="evidence" value="ECO:0007669"/>
    <property type="project" value="InterPro"/>
</dbReference>
<dbReference type="VEuPathDB" id="FungiDB:ATCC64974_52450"/>
<feature type="domain" description="Major facilitator superfamily (MFS) profile" evidence="7">
    <location>
        <begin position="46"/>
        <end position="474"/>
    </location>
</feature>
<dbReference type="SUPFAM" id="SSF103473">
    <property type="entry name" value="MFS general substrate transporter"/>
    <property type="match status" value="1"/>
</dbReference>
<evidence type="ECO:0000313" key="8">
    <source>
        <dbReference type="EMBL" id="GAQ46013.1"/>
    </source>
</evidence>
<organism evidence="8 9">
    <name type="scientific">Aspergillus niger</name>
    <dbReference type="NCBI Taxonomy" id="5061"/>
    <lineage>
        <taxon>Eukaryota</taxon>
        <taxon>Fungi</taxon>
        <taxon>Dikarya</taxon>
        <taxon>Ascomycota</taxon>
        <taxon>Pezizomycotina</taxon>
        <taxon>Eurotiomycetes</taxon>
        <taxon>Eurotiomycetidae</taxon>
        <taxon>Eurotiales</taxon>
        <taxon>Aspergillaceae</taxon>
        <taxon>Aspergillus</taxon>
        <taxon>Aspergillus subgen. Circumdati</taxon>
    </lineage>
</organism>
<dbReference type="VEuPathDB" id="FungiDB:An02g13050"/>
<comment type="caution">
    <text evidence="8">The sequence shown here is derived from an EMBL/GenBank/DDBJ whole genome shotgun (WGS) entry which is preliminary data.</text>
</comment>
<feature type="transmembrane region" description="Helical" evidence="6">
    <location>
        <begin position="85"/>
        <end position="104"/>
    </location>
</feature>
<sequence>MGQDEEIIKREECASDGGTDDKLVTWDGPDDPENPKNWSTRRKWLAVISISGFVLMSPLPTTIVSPAIDTIAEELNVTVTVQKPMVMSIFLLGYAIGPMFISPLSEIWGRTRVLQSFNFVFLVFNTACGVARSIEQLLAFRFFAGLFGSCTVGIGAGTLGDLFHAKDRGKAMAIYSIFPLMGQVLGPIAGGFLTERTSWRWAFYATSIIDGCVQLFGLLFLDESYTPVLLRRKRDRLTKEGATGLYTEHDFPSDSKLELIRTIMIRPIKLLSTQPIVQVMALYQGYLYGNIYILYSSIAVLWTTRYHEKLDIASLHYLALGLGTAFAAEVATHINDRIFRILTKRNGGKGLPEFRIPIMIPATVVLSIGLFWYGWSAEARIFWLMPDIGIALFAAAAYICTVSNNIYVVDTYGRYSASALAATSMLRCLAGFVFPLFSPYAYERIGYGWTSSILGIIALCIGLTGVIFIWNSMKPVVLILLEQIGFNGTAF</sequence>
<dbReference type="GO" id="GO:0016020">
    <property type="term" value="C:membrane"/>
    <property type="evidence" value="ECO:0007669"/>
    <property type="project" value="UniProtKB-SubCell"/>
</dbReference>
<dbReference type="VEuPathDB" id="FungiDB:M747DRAFT_363321"/>
<dbReference type="PANTHER" id="PTHR23502:SF60">
    <property type="entry name" value="MAJOR FACILITATOR SUPERFAMILY (MFS) PROFILE DOMAIN-CONTAINING PROTEIN-RELATED"/>
    <property type="match status" value="1"/>
</dbReference>
<evidence type="ECO:0000259" key="7">
    <source>
        <dbReference type="PROSITE" id="PS50850"/>
    </source>
</evidence>